<gene>
    <name evidence="2" type="ORF">GQX73_g4566</name>
</gene>
<proteinExistence type="predicted"/>
<reference evidence="2 3" key="1">
    <citation type="submission" date="2019-12" db="EMBL/GenBank/DDBJ databases">
        <title>Draft genome sequence of the ascomycete Xylaria multiplex DSM 110363.</title>
        <authorList>
            <person name="Buettner E."/>
            <person name="Kellner H."/>
        </authorList>
    </citation>
    <scope>NUCLEOTIDE SEQUENCE [LARGE SCALE GENOMIC DNA]</scope>
    <source>
        <strain evidence="2 3">DSM 110363</strain>
    </source>
</reference>
<dbReference type="EMBL" id="WUBL01000042">
    <property type="protein sequence ID" value="KAF2968997.1"/>
    <property type="molecule type" value="Genomic_DNA"/>
</dbReference>
<feature type="region of interest" description="Disordered" evidence="1">
    <location>
        <begin position="1"/>
        <end position="26"/>
    </location>
</feature>
<protein>
    <recommendedName>
        <fullName evidence="4">Aflatoxin regulatory protein domain-containing protein</fullName>
    </recommendedName>
</protein>
<dbReference type="OrthoDB" id="4776513at2759"/>
<evidence type="ECO:0000313" key="3">
    <source>
        <dbReference type="Proteomes" id="UP000481858"/>
    </source>
</evidence>
<feature type="compositionally biased region" description="Polar residues" evidence="1">
    <location>
        <begin position="11"/>
        <end position="26"/>
    </location>
</feature>
<sequence>MADSSKHESTESVTEYSNFPSVNYDTSPWGYSDSIKETIGLEPLLQKNEEDDILSIGMDLDSRLFPAFDSSMGAGGAGGGSLPLIPLASIKDDINEEFPSPKQSLFTQTPALPDSVMDDAESTGEGQYQLAHMLGEAQSLDAKTSLRPCECWADLACSLLNWDLWDATGAVSSANTLPALNIEAYLSLFSDSMNAWDRARSCHLSCAVRHEAALLFILSLNRVVAAQLRLITKLSCMEPCDKSSLAGEDGIRIGEILIDNTLDRVSMLRELIRSQIGRLAAAIQTFREEWMGAGLNVYCAKLDLILSNLESQVLPSIRP</sequence>
<comment type="caution">
    <text evidence="2">The sequence shown here is derived from an EMBL/GenBank/DDBJ whole genome shotgun (WGS) entry which is preliminary data.</text>
</comment>
<evidence type="ECO:0000256" key="1">
    <source>
        <dbReference type="SAM" id="MobiDB-lite"/>
    </source>
</evidence>
<dbReference type="AlphaFoldDB" id="A0A7C8N879"/>
<dbReference type="InParanoid" id="A0A7C8N879"/>
<name>A0A7C8N879_9PEZI</name>
<evidence type="ECO:0000313" key="2">
    <source>
        <dbReference type="EMBL" id="KAF2968997.1"/>
    </source>
</evidence>
<feature type="compositionally biased region" description="Basic and acidic residues" evidence="1">
    <location>
        <begin position="1"/>
        <end position="10"/>
    </location>
</feature>
<keyword evidence="3" id="KW-1185">Reference proteome</keyword>
<accession>A0A7C8N879</accession>
<evidence type="ECO:0008006" key="4">
    <source>
        <dbReference type="Google" id="ProtNLM"/>
    </source>
</evidence>
<dbReference type="Proteomes" id="UP000481858">
    <property type="component" value="Unassembled WGS sequence"/>
</dbReference>
<organism evidence="2 3">
    <name type="scientific">Xylaria multiplex</name>
    <dbReference type="NCBI Taxonomy" id="323545"/>
    <lineage>
        <taxon>Eukaryota</taxon>
        <taxon>Fungi</taxon>
        <taxon>Dikarya</taxon>
        <taxon>Ascomycota</taxon>
        <taxon>Pezizomycotina</taxon>
        <taxon>Sordariomycetes</taxon>
        <taxon>Xylariomycetidae</taxon>
        <taxon>Xylariales</taxon>
        <taxon>Xylariaceae</taxon>
        <taxon>Xylaria</taxon>
    </lineage>
</organism>